<evidence type="ECO:0000256" key="2">
    <source>
        <dbReference type="SAM" id="MobiDB-lite"/>
    </source>
</evidence>
<proteinExistence type="predicted"/>
<dbReference type="Proteomes" id="UP001454036">
    <property type="component" value="Unassembled WGS sequence"/>
</dbReference>
<feature type="region of interest" description="Disordered" evidence="2">
    <location>
        <begin position="68"/>
        <end position="89"/>
    </location>
</feature>
<dbReference type="EMBL" id="BAABME010005726">
    <property type="protein sequence ID" value="GAA0166441.1"/>
    <property type="molecule type" value="Genomic_DNA"/>
</dbReference>
<keyword evidence="1" id="KW-0175">Coiled coil</keyword>
<dbReference type="AlphaFoldDB" id="A0AAV3QT88"/>
<comment type="caution">
    <text evidence="3">The sequence shown here is derived from an EMBL/GenBank/DDBJ whole genome shotgun (WGS) entry which is preliminary data.</text>
</comment>
<evidence type="ECO:0000256" key="1">
    <source>
        <dbReference type="SAM" id="Coils"/>
    </source>
</evidence>
<feature type="coiled-coil region" evidence="1">
    <location>
        <begin position="318"/>
        <end position="366"/>
    </location>
</feature>
<keyword evidence="4" id="KW-1185">Reference proteome</keyword>
<evidence type="ECO:0000313" key="3">
    <source>
        <dbReference type="EMBL" id="GAA0166441.1"/>
    </source>
</evidence>
<organism evidence="3 4">
    <name type="scientific">Lithospermum erythrorhizon</name>
    <name type="common">Purple gromwell</name>
    <name type="synonym">Lithospermum officinale var. erythrorhizon</name>
    <dbReference type="NCBI Taxonomy" id="34254"/>
    <lineage>
        <taxon>Eukaryota</taxon>
        <taxon>Viridiplantae</taxon>
        <taxon>Streptophyta</taxon>
        <taxon>Embryophyta</taxon>
        <taxon>Tracheophyta</taxon>
        <taxon>Spermatophyta</taxon>
        <taxon>Magnoliopsida</taxon>
        <taxon>eudicotyledons</taxon>
        <taxon>Gunneridae</taxon>
        <taxon>Pentapetalae</taxon>
        <taxon>asterids</taxon>
        <taxon>lamiids</taxon>
        <taxon>Boraginales</taxon>
        <taxon>Boraginaceae</taxon>
        <taxon>Boraginoideae</taxon>
        <taxon>Lithospermeae</taxon>
        <taxon>Lithospermum</taxon>
    </lineage>
</organism>
<evidence type="ECO:0000313" key="4">
    <source>
        <dbReference type="Proteomes" id="UP001454036"/>
    </source>
</evidence>
<reference evidence="3 4" key="1">
    <citation type="submission" date="2024-01" db="EMBL/GenBank/DDBJ databases">
        <title>The complete chloroplast genome sequence of Lithospermum erythrorhizon: insights into the phylogenetic relationship among Boraginaceae species and the maternal lineages of purple gromwells.</title>
        <authorList>
            <person name="Okada T."/>
            <person name="Watanabe K."/>
        </authorList>
    </citation>
    <scope>NUCLEOTIDE SEQUENCE [LARGE SCALE GENOMIC DNA]</scope>
</reference>
<sequence length="425" mass="46675">MAVGVPCIWTLKYESKSLPPCTDADIIAADKIRTALPQDTEETQKLPWYAFVDEVMLVLAGLVHDKEFDPLAEDDPPTGGTNGVNGPYRFGPAAPLPSIPVPTPQVRPMLKRIVEDITNPTSNPSKKAKKAVPTKKTQVLTRDFGEEEAHSLGVGSQVGLVAQKVTSPTIVVEVTSSYTLLDPMAPTSTFVAPHLTASPEGETHHMEGKAPMPAYDGKYLETPFQLPNLEASLESPWNARKFHYHLTRPLFSKKMAAKYKPLRDPYATLAQSMKHVVQAVNGTHVLARRADHLARVNNALEYQLKCQKKAFSHKNVLLRALDTKRTNLTKELKALKAIAEESTNRVEDLSVELAKGKEAAQEAEKSWVAEKADLISERDVSRIRCNELEQASVADDLRVTEALNQANKERDAALASIAASHNLAT</sequence>
<name>A0AAV3QT88_LITER</name>
<protein>
    <submittedName>
        <fullName evidence="3">Uncharacterized protein</fullName>
    </submittedName>
</protein>
<accession>A0AAV3QT88</accession>
<gene>
    <name evidence="3" type="ORF">LIER_21594</name>
</gene>